<feature type="active site" description="Proton donor" evidence="20">
    <location>
        <position position="228"/>
    </location>
</feature>
<comment type="cofactor">
    <cofactor evidence="1 20">
        <name>FAD</name>
        <dbReference type="ChEBI" id="CHEBI:57692"/>
    </cofactor>
</comment>
<keyword evidence="11 20" id="KW-0274">FAD</keyword>
<evidence type="ECO:0000256" key="19">
    <source>
        <dbReference type="ARBA" id="ARBA00048914"/>
    </source>
</evidence>
<dbReference type="InterPro" id="IPR006094">
    <property type="entry name" value="Oxid_FAD_bind_N"/>
</dbReference>
<evidence type="ECO:0000256" key="14">
    <source>
        <dbReference type="ARBA" id="ARBA00022984"/>
    </source>
</evidence>
<dbReference type="Gene3D" id="3.90.78.10">
    <property type="entry name" value="UDP-N-acetylenolpyruvoylglucosamine reductase, C-terminal domain"/>
    <property type="match status" value="1"/>
</dbReference>
<dbReference type="Pfam" id="PF02873">
    <property type="entry name" value="MurB_C"/>
    <property type="match status" value="1"/>
</dbReference>
<comment type="catalytic activity">
    <reaction evidence="19 20">
        <text>UDP-N-acetyl-alpha-D-muramate + NADP(+) = UDP-N-acetyl-3-O-(1-carboxyvinyl)-alpha-D-glucosamine + NADPH + H(+)</text>
        <dbReference type="Rhea" id="RHEA:12248"/>
        <dbReference type="ChEBI" id="CHEBI:15378"/>
        <dbReference type="ChEBI" id="CHEBI:57783"/>
        <dbReference type="ChEBI" id="CHEBI:58349"/>
        <dbReference type="ChEBI" id="CHEBI:68483"/>
        <dbReference type="ChEBI" id="CHEBI:70757"/>
        <dbReference type="EC" id="1.3.1.98"/>
    </reaction>
</comment>
<dbReference type="InterPro" id="IPR016169">
    <property type="entry name" value="FAD-bd_PCMH_sub2"/>
</dbReference>
<evidence type="ECO:0000313" key="22">
    <source>
        <dbReference type="EMBL" id="MDP4537488.1"/>
    </source>
</evidence>
<keyword evidence="15 20" id="KW-0560">Oxidoreductase</keyword>
<dbReference type="Pfam" id="PF01565">
    <property type="entry name" value="FAD_binding_4"/>
    <property type="match status" value="1"/>
</dbReference>
<dbReference type="PANTHER" id="PTHR21071:SF4">
    <property type="entry name" value="UDP-N-ACETYLENOLPYRUVOYLGLUCOSAMINE REDUCTASE"/>
    <property type="match status" value="1"/>
</dbReference>
<organism evidence="22 23">
    <name type="scientific">Alkalimonas collagenimarina</name>
    <dbReference type="NCBI Taxonomy" id="400390"/>
    <lineage>
        <taxon>Bacteria</taxon>
        <taxon>Pseudomonadati</taxon>
        <taxon>Pseudomonadota</taxon>
        <taxon>Gammaproteobacteria</taxon>
        <taxon>Alkalimonas</taxon>
    </lineage>
</organism>
<evidence type="ECO:0000256" key="10">
    <source>
        <dbReference type="ARBA" id="ARBA00022630"/>
    </source>
</evidence>
<dbReference type="InterPro" id="IPR016166">
    <property type="entry name" value="FAD-bd_PCMH"/>
</dbReference>
<dbReference type="RefSeq" id="WP_305894751.1">
    <property type="nucleotide sequence ID" value="NZ_JAUZVZ010000026.1"/>
</dbReference>
<keyword evidence="17 20" id="KW-0961">Cell wall biogenesis/degradation</keyword>
<dbReference type="InterPro" id="IPR036318">
    <property type="entry name" value="FAD-bd_PCMH-like_sf"/>
</dbReference>
<gene>
    <name evidence="20 22" type="primary">murB</name>
    <name evidence="22" type="ORF">Q3O60_14945</name>
</gene>
<dbReference type="PANTHER" id="PTHR21071">
    <property type="entry name" value="UDP-N-ACETYLENOLPYRUVOYLGLUCOSAMINE REDUCTASE"/>
    <property type="match status" value="1"/>
</dbReference>
<keyword evidence="12 20" id="KW-0521">NADP</keyword>
<feature type="active site" evidence="20">
    <location>
        <position position="324"/>
    </location>
</feature>
<evidence type="ECO:0000256" key="12">
    <source>
        <dbReference type="ARBA" id="ARBA00022857"/>
    </source>
</evidence>
<comment type="subcellular location">
    <subcellularLocation>
        <location evidence="3 20">Cytoplasm</location>
    </subcellularLocation>
</comment>
<evidence type="ECO:0000256" key="18">
    <source>
        <dbReference type="ARBA" id="ARBA00031026"/>
    </source>
</evidence>
<keyword evidence="9 20" id="KW-0132">Cell division</keyword>
<evidence type="ECO:0000256" key="16">
    <source>
        <dbReference type="ARBA" id="ARBA00023306"/>
    </source>
</evidence>
<evidence type="ECO:0000313" key="23">
    <source>
        <dbReference type="Proteomes" id="UP001231616"/>
    </source>
</evidence>
<evidence type="ECO:0000256" key="4">
    <source>
        <dbReference type="ARBA" id="ARBA00004752"/>
    </source>
</evidence>
<evidence type="ECO:0000256" key="13">
    <source>
        <dbReference type="ARBA" id="ARBA00022960"/>
    </source>
</evidence>
<dbReference type="SUPFAM" id="SSF56194">
    <property type="entry name" value="Uridine diphospho-N-Acetylenolpyruvylglucosamine reductase, MurB, C-terminal domain"/>
    <property type="match status" value="1"/>
</dbReference>
<evidence type="ECO:0000256" key="8">
    <source>
        <dbReference type="ARBA" id="ARBA00022490"/>
    </source>
</evidence>
<feature type="active site" evidence="20">
    <location>
        <position position="159"/>
    </location>
</feature>
<dbReference type="InterPro" id="IPR036635">
    <property type="entry name" value="MurB_C_sf"/>
</dbReference>
<comment type="function">
    <text evidence="2 20">Cell wall formation.</text>
</comment>
<evidence type="ECO:0000256" key="11">
    <source>
        <dbReference type="ARBA" id="ARBA00022827"/>
    </source>
</evidence>
<dbReference type="HAMAP" id="MF_00037">
    <property type="entry name" value="MurB"/>
    <property type="match status" value="1"/>
</dbReference>
<evidence type="ECO:0000259" key="21">
    <source>
        <dbReference type="PROSITE" id="PS51387"/>
    </source>
</evidence>
<comment type="similarity">
    <text evidence="5 20">Belongs to the MurB family.</text>
</comment>
<feature type="domain" description="FAD-binding PCMH-type" evidence="21">
    <location>
        <begin position="17"/>
        <end position="183"/>
    </location>
</feature>
<sequence length="340" mass="37802">MEILQQQDGRLLSTFRLAAILPTVYHCYSSADLAEVPLSPTPRVHGEGSNTVFIGGDLPALCRYLASEKTLTWLDDDRAELHVEAGHNWHQLVQWTVTQGLWGLENLALIPGSVGASPVQNIGAYGVELADRCRYVDFYHWQSQQLERMTVEQCRFGYRDSVFKREMAGRGVIVAVGLELTKQPRRVLSYHGLDQLAADCSLEQVFQQVVAIRQAKLPDPAVIANCGSFFKNPLLTDAEAQALLQRYPFMPVFPQGNGYSKVPAAWLIDQAGFKGKQVGDVGCYHKQPLVLVNYGQGQPADLLTLIEQIQHQVHSRFAVALEPEVQLVGMPLAQPVREDL</sequence>
<evidence type="ECO:0000256" key="1">
    <source>
        <dbReference type="ARBA" id="ARBA00001974"/>
    </source>
</evidence>
<evidence type="ECO:0000256" key="7">
    <source>
        <dbReference type="ARBA" id="ARBA00015188"/>
    </source>
</evidence>
<accession>A0ABT9H2Q0</accession>
<keyword evidence="16 20" id="KW-0131">Cell cycle</keyword>
<dbReference type="GO" id="GO:0008762">
    <property type="term" value="F:UDP-N-acetylmuramate dehydrogenase activity"/>
    <property type="evidence" value="ECO:0007669"/>
    <property type="project" value="UniProtKB-EC"/>
</dbReference>
<keyword evidence="14 20" id="KW-0573">Peptidoglycan synthesis</keyword>
<evidence type="ECO:0000256" key="9">
    <source>
        <dbReference type="ARBA" id="ARBA00022618"/>
    </source>
</evidence>
<evidence type="ECO:0000256" key="2">
    <source>
        <dbReference type="ARBA" id="ARBA00003921"/>
    </source>
</evidence>
<comment type="caution">
    <text evidence="22">The sequence shown here is derived from an EMBL/GenBank/DDBJ whole genome shotgun (WGS) entry which is preliminary data.</text>
</comment>
<comment type="pathway">
    <text evidence="4 20">Cell wall biogenesis; peptidoglycan biosynthesis.</text>
</comment>
<evidence type="ECO:0000256" key="20">
    <source>
        <dbReference type="HAMAP-Rule" id="MF_00037"/>
    </source>
</evidence>
<protein>
    <recommendedName>
        <fullName evidence="7 20">UDP-N-acetylenolpyruvoylglucosamine reductase</fullName>
        <ecNumber evidence="6 20">1.3.1.98</ecNumber>
    </recommendedName>
    <alternativeName>
        <fullName evidence="18 20">UDP-N-acetylmuramate dehydrogenase</fullName>
    </alternativeName>
</protein>
<dbReference type="NCBIfam" id="TIGR00179">
    <property type="entry name" value="murB"/>
    <property type="match status" value="1"/>
</dbReference>
<keyword evidence="8 20" id="KW-0963">Cytoplasm</keyword>
<evidence type="ECO:0000256" key="6">
    <source>
        <dbReference type="ARBA" id="ARBA00012518"/>
    </source>
</evidence>
<dbReference type="InterPro" id="IPR011601">
    <property type="entry name" value="MurB_C"/>
</dbReference>
<dbReference type="Proteomes" id="UP001231616">
    <property type="component" value="Unassembled WGS sequence"/>
</dbReference>
<dbReference type="InterPro" id="IPR003170">
    <property type="entry name" value="MurB"/>
</dbReference>
<keyword evidence="13 20" id="KW-0133">Cell shape</keyword>
<evidence type="ECO:0000256" key="5">
    <source>
        <dbReference type="ARBA" id="ARBA00010485"/>
    </source>
</evidence>
<dbReference type="SUPFAM" id="SSF56176">
    <property type="entry name" value="FAD-binding/transporter-associated domain-like"/>
    <property type="match status" value="1"/>
</dbReference>
<evidence type="ECO:0000256" key="15">
    <source>
        <dbReference type="ARBA" id="ARBA00023002"/>
    </source>
</evidence>
<reference evidence="22 23" key="1">
    <citation type="submission" date="2023-08" db="EMBL/GenBank/DDBJ databases">
        <authorList>
            <person name="Joshi A."/>
            <person name="Thite S."/>
        </authorList>
    </citation>
    <scope>NUCLEOTIDE SEQUENCE [LARGE SCALE GENOMIC DNA]</scope>
    <source>
        <strain evidence="22 23">AC40</strain>
    </source>
</reference>
<dbReference type="Gene3D" id="3.30.465.10">
    <property type="match status" value="1"/>
</dbReference>
<dbReference type="NCBIfam" id="NF000755">
    <property type="entry name" value="PRK00046.1"/>
    <property type="match status" value="1"/>
</dbReference>
<dbReference type="EC" id="1.3.1.98" evidence="6 20"/>
<proteinExistence type="inferred from homology"/>
<evidence type="ECO:0000256" key="3">
    <source>
        <dbReference type="ARBA" id="ARBA00004496"/>
    </source>
</evidence>
<keyword evidence="10 20" id="KW-0285">Flavoprotein</keyword>
<evidence type="ECO:0000256" key="17">
    <source>
        <dbReference type="ARBA" id="ARBA00023316"/>
    </source>
</evidence>
<dbReference type="EMBL" id="JAUZVZ010000026">
    <property type="protein sequence ID" value="MDP4537488.1"/>
    <property type="molecule type" value="Genomic_DNA"/>
</dbReference>
<dbReference type="PROSITE" id="PS51387">
    <property type="entry name" value="FAD_PCMH"/>
    <property type="match status" value="1"/>
</dbReference>
<keyword evidence="23" id="KW-1185">Reference proteome</keyword>
<name>A0ABT9H2Q0_9GAMM</name>